<feature type="domain" description="FtsK" evidence="6">
    <location>
        <begin position="311"/>
        <end position="509"/>
    </location>
</feature>
<keyword evidence="5" id="KW-0812">Transmembrane</keyword>
<dbReference type="GO" id="GO:0005524">
    <property type="term" value="F:ATP binding"/>
    <property type="evidence" value="ECO:0007669"/>
    <property type="project" value="UniProtKB-UniRule"/>
</dbReference>
<dbReference type="GO" id="GO:0003677">
    <property type="term" value="F:DNA binding"/>
    <property type="evidence" value="ECO:0007669"/>
    <property type="project" value="InterPro"/>
</dbReference>
<evidence type="ECO:0000256" key="3">
    <source>
        <dbReference type="PROSITE-ProRule" id="PRU00289"/>
    </source>
</evidence>
<feature type="compositionally biased region" description="Low complexity" evidence="4">
    <location>
        <begin position="649"/>
        <end position="669"/>
    </location>
</feature>
<keyword evidence="1 3" id="KW-0547">Nucleotide-binding</keyword>
<gene>
    <name evidence="7" type="ORF">DY240_28740</name>
</gene>
<feature type="region of interest" description="Disordered" evidence="4">
    <location>
        <begin position="613"/>
        <end position="687"/>
    </location>
</feature>
<evidence type="ECO:0000313" key="8">
    <source>
        <dbReference type="Proteomes" id="UP000284057"/>
    </source>
</evidence>
<feature type="transmembrane region" description="Helical" evidence="5">
    <location>
        <begin position="56"/>
        <end position="77"/>
    </location>
</feature>
<evidence type="ECO:0000313" key="7">
    <source>
        <dbReference type="EMBL" id="RIQ11420.1"/>
    </source>
</evidence>
<dbReference type="InterPro" id="IPR003593">
    <property type="entry name" value="AAA+_ATPase"/>
</dbReference>
<dbReference type="Pfam" id="PF01580">
    <property type="entry name" value="FtsK_SpoIIIE"/>
    <property type="match status" value="1"/>
</dbReference>
<sequence>MVVLAAAPLRETCARPRIEAAVAMKSRPAGGTRTAAAGGSETLVGGGLPPTPLSGLVARLVMSLALAVMIGMATPMLELARPAVAAAVAVLVAIAAACSFVVQLRARARQQECDRAIEALARHLRLPQLTRRACRASRWRDGWVGVPDRVVWQYGPGAPNTDSEWLTELVDVTGRRFGGRYEVAQQKPRQRRVYLVRDLSPASASAGDRRVKAFSRQIFGAGSKVAVELDDDGEIAAFEVRDIDAVKFSDRITQSRAERKVSNLMPDRFRAKFDVVRAQVRFERRPTFPESVWIPVVDIDTSLDVLQSYDQVEIQYAVDEDRNILAWSPAIQPNLMLIGTPGTGKTVTAHTLLVQASRYGWPIWVVDGKSIEFLGFQDWPNVQIVATTTAEQVAVIERAHALMEYRYQLITKGTVTENNFEPLLLFLDEWADFRANLLDWYADVKPGGRGSSKPRALSMAASIARKGRSSRVHLVFGTQRPDAEYFTGDMRDNFPLKISMGRLTPQAAMMAWESPVIGTTIPRKRRGRATTVDHEGMPIEAQCYRTPDPRKVADESFEAELLDKLRPAEVKHPRLLIVPPELDPANADRDDDFVYADYASASWVLASSRPDLDPVAQRRCDPVDGRTLSSPLTMLGLGGDAGESREGTDATPSTPPSAGASSMPSAPRAGADDVDDAPFTTVDDGYDDADEVHVGEVKIGDLVLVDDALEHWAVVVDVGDDLIEPDCVAISWRDDHDGDGELTVSTDDIVIVRKPSKEPLDA</sequence>
<keyword evidence="5" id="KW-1133">Transmembrane helix</keyword>
<dbReference type="EMBL" id="QUAL01000423">
    <property type="protein sequence ID" value="RIQ11420.1"/>
    <property type="molecule type" value="Genomic_DNA"/>
</dbReference>
<evidence type="ECO:0000259" key="6">
    <source>
        <dbReference type="PROSITE" id="PS50901"/>
    </source>
</evidence>
<dbReference type="PROSITE" id="PS50901">
    <property type="entry name" value="FTSK"/>
    <property type="match status" value="1"/>
</dbReference>
<dbReference type="SUPFAM" id="SSF52540">
    <property type="entry name" value="P-loop containing nucleoside triphosphate hydrolases"/>
    <property type="match status" value="1"/>
</dbReference>
<evidence type="ECO:0000256" key="4">
    <source>
        <dbReference type="SAM" id="MobiDB-lite"/>
    </source>
</evidence>
<dbReference type="Proteomes" id="UP000284057">
    <property type="component" value="Unassembled WGS sequence"/>
</dbReference>
<keyword evidence="8" id="KW-1185">Reference proteome</keyword>
<comment type="caution">
    <text evidence="7">The sequence shown here is derived from an EMBL/GenBank/DDBJ whole genome shotgun (WGS) entry which is preliminary data.</text>
</comment>
<evidence type="ECO:0000256" key="1">
    <source>
        <dbReference type="ARBA" id="ARBA00022741"/>
    </source>
</evidence>
<evidence type="ECO:0000256" key="5">
    <source>
        <dbReference type="SAM" id="Phobius"/>
    </source>
</evidence>
<accession>A0A418KH69</accession>
<reference evidence="7 8" key="1">
    <citation type="submission" date="2018-09" db="EMBL/GenBank/DDBJ databases">
        <title>Isolation, diversity and antifungal activity of actinobacteria from wheat.</title>
        <authorList>
            <person name="Han C."/>
        </authorList>
    </citation>
    <scope>NUCLEOTIDE SEQUENCE [LARGE SCALE GENOMIC DNA]</scope>
    <source>
        <strain evidence="7 8">NEAU-YY265</strain>
    </source>
</reference>
<dbReference type="PANTHER" id="PTHR22683:SF41">
    <property type="entry name" value="DNA TRANSLOCASE FTSK"/>
    <property type="match status" value="1"/>
</dbReference>
<dbReference type="InterPro" id="IPR002543">
    <property type="entry name" value="FtsK_dom"/>
</dbReference>
<dbReference type="SMART" id="SM00382">
    <property type="entry name" value="AAA"/>
    <property type="match status" value="1"/>
</dbReference>
<feature type="compositionally biased region" description="Basic and acidic residues" evidence="4">
    <location>
        <begin position="613"/>
        <end position="624"/>
    </location>
</feature>
<dbReference type="PANTHER" id="PTHR22683">
    <property type="entry name" value="SPORULATION PROTEIN RELATED"/>
    <property type="match status" value="1"/>
</dbReference>
<feature type="transmembrane region" description="Helical" evidence="5">
    <location>
        <begin position="83"/>
        <end position="102"/>
    </location>
</feature>
<dbReference type="InterPro" id="IPR027417">
    <property type="entry name" value="P-loop_NTPase"/>
</dbReference>
<proteinExistence type="predicted"/>
<dbReference type="InterPro" id="IPR050206">
    <property type="entry name" value="FtsK/SpoIIIE/SftA"/>
</dbReference>
<dbReference type="AlphaFoldDB" id="A0A418KH69"/>
<dbReference type="CDD" id="cd01127">
    <property type="entry name" value="TrwB_TraG_TraD_VirD4"/>
    <property type="match status" value="1"/>
</dbReference>
<feature type="binding site" evidence="3">
    <location>
        <begin position="339"/>
        <end position="346"/>
    </location>
    <ligand>
        <name>ATP</name>
        <dbReference type="ChEBI" id="CHEBI:30616"/>
    </ligand>
</feature>
<dbReference type="Gene3D" id="3.40.50.300">
    <property type="entry name" value="P-loop containing nucleotide triphosphate hydrolases"/>
    <property type="match status" value="1"/>
</dbReference>
<keyword evidence="2 3" id="KW-0067">ATP-binding</keyword>
<protein>
    <submittedName>
        <fullName evidence="7">AAA family ATPase</fullName>
    </submittedName>
</protein>
<organism evidence="7 8">
    <name type="scientific">Jiangella rhizosphaerae</name>
    <dbReference type="NCBI Taxonomy" id="2293569"/>
    <lineage>
        <taxon>Bacteria</taxon>
        <taxon>Bacillati</taxon>
        <taxon>Actinomycetota</taxon>
        <taxon>Actinomycetes</taxon>
        <taxon>Jiangellales</taxon>
        <taxon>Jiangellaceae</taxon>
        <taxon>Jiangella</taxon>
    </lineage>
</organism>
<keyword evidence="5" id="KW-0472">Membrane</keyword>
<name>A0A418KH69_9ACTN</name>
<evidence type="ECO:0000256" key="2">
    <source>
        <dbReference type="ARBA" id="ARBA00022840"/>
    </source>
</evidence>